<dbReference type="SUPFAM" id="SSF81383">
    <property type="entry name" value="F-box domain"/>
    <property type="match status" value="1"/>
</dbReference>
<dbReference type="InterPro" id="IPR001810">
    <property type="entry name" value="F-box_dom"/>
</dbReference>
<dbReference type="InterPro" id="IPR036047">
    <property type="entry name" value="F-box-like_dom_sf"/>
</dbReference>
<sequence length="382" mass="43064">MGNSQPPVDPLFSKTSFHGEYKTSFLPDDMIIHILQYLDSTLIASNIMLVSKQWFQCARREVFTCLQWTDSSLWKIQTHEISRPGKQFKAAVFCRCFFWKKLNLSSSYISDVGAEWISLSPQMEFLTEMNINDTGLTFRGVELIANSPLMKNLTILNISQNTIGDEGVYVIANSKYMSNVTELNLSDIDITNACLNDLKKSKFLKKLRSLDLSQNRQIGNDGMTLLITNQNLSHLTYLNLSQCTLTEAGAITLTANNSSLANLTELNLSFNSIGHDGVLALTHCTVLNNLKILDLGNTEIRQETATLIIQSTLFSHLEKLHLYGNNLNTVQLTSIAKTKNSVISFTVINPKKRMLVTLEMLVDQTEQLMKLSHQFHHFDGEK</sequence>
<reference evidence="2 3" key="1">
    <citation type="journal article" date="2018" name="BMC Genomics">
        <title>The genome of Naegleria lovaniensis, the basis for a comparative approach to unravel pathogenicity factors of the human pathogenic amoeba N. fowleri.</title>
        <authorList>
            <person name="Liechti N."/>
            <person name="Schurch N."/>
            <person name="Bruggmann R."/>
            <person name="Wittwer M."/>
        </authorList>
    </citation>
    <scope>NUCLEOTIDE SEQUENCE [LARGE SCALE GENOMIC DNA]</scope>
    <source>
        <strain evidence="2 3">ATCC 30569</strain>
    </source>
</reference>
<comment type="caution">
    <text evidence="2">The sequence shown here is derived from an EMBL/GenBank/DDBJ whole genome shotgun (WGS) entry which is preliminary data.</text>
</comment>
<dbReference type="SUPFAM" id="SSF52047">
    <property type="entry name" value="RNI-like"/>
    <property type="match status" value="1"/>
</dbReference>
<dbReference type="InterPro" id="IPR027038">
    <property type="entry name" value="RanGap"/>
</dbReference>
<dbReference type="PANTHER" id="PTHR24113">
    <property type="entry name" value="RAN GTPASE-ACTIVATING PROTEIN 1"/>
    <property type="match status" value="1"/>
</dbReference>
<evidence type="ECO:0000259" key="1">
    <source>
        <dbReference type="Pfam" id="PF12937"/>
    </source>
</evidence>
<proteinExistence type="predicted"/>
<evidence type="ECO:0000313" key="2">
    <source>
        <dbReference type="EMBL" id="KAG2383085.1"/>
    </source>
</evidence>
<dbReference type="InterPro" id="IPR006553">
    <property type="entry name" value="Leu-rich_rpt_Cys-con_subtyp"/>
</dbReference>
<dbReference type="GO" id="GO:0005096">
    <property type="term" value="F:GTPase activator activity"/>
    <property type="evidence" value="ECO:0007669"/>
    <property type="project" value="InterPro"/>
</dbReference>
<dbReference type="InterPro" id="IPR032675">
    <property type="entry name" value="LRR_dom_sf"/>
</dbReference>
<dbReference type="RefSeq" id="XP_044548764.1">
    <property type="nucleotide sequence ID" value="XM_044694060.1"/>
</dbReference>
<dbReference type="SMART" id="SM00368">
    <property type="entry name" value="LRR_RI"/>
    <property type="match status" value="3"/>
</dbReference>
<dbReference type="GO" id="GO:0006913">
    <property type="term" value="P:nucleocytoplasmic transport"/>
    <property type="evidence" value="ECO:0007669"/>
    <property type="project" value="TreeGrafter"/>
</dbReference>
<dbReference type="InterPro" id="IPR001611">
    <property type="entry name" value="Leu-rich_rpt"/>
</dbReference>
<dbReference type="GO" id="GO:0005829">
    <property type="term" value="C:cytosol"/>
    <property type="evidence" value="ECO:0007669"/>
    <property type="project" value="TreeGrafter"/>
</dbReference>
<feature type="domain" description="F-box" evidence="1">
    <location>
        <begin position="25"/>
        <end position="61"/>
    </location>
</feature>
<dbReference type="EMBL" id="PYSW02000021">
    <property type="protein sequence ID" value="KAG2383085.1"/>
    <property type="molecule type" value="Genomic_DNA"/>
</dbReference>
<keyword evidence="3" id="KW-1185">Reference proteome</keyword>
<evidence type="ECO:0000313" key="3">
    <source>
        <dbReference type="Proteomes" id="UP000816034"/>
    </source>
</evidence>
<protein>
    <recommendedName>
        <fullName evidence="1">F-box domain-containing protein</fullName>
    </recommendedName>
</protein>
<dbReference type="Gene3D" id="3.80.10.10">
    <property type="entry name" value="Ribonuclease Inhibitor"/>
    <property type="match status" value="3"/>
</dbReference>
<dbReference type="Pfam" id="PF12937">
    <property type="entry name" value="F-box-like"/>
    <property type="match status" value="1"/>
</dbReference>
<dbReference type="GO" id="GO:0031267">
    <property type="term" value="F:small GTPase binding"/>
    <property type="evidence" value="ECO:0007669"/>
    <property type="project" value="TreeGrafter"/>
</dbReference>
<dbReference type="AlphaFoldDB" id="A0AA88GS41"/>
<name>A0AA88GS41_NAELO</name>
<gene>
    <name evidence="2" type="ORF">C9374_004422</name>
</gene>
<dbReference type="GeneID" id="68096877"/>
<accession>A0AA88GS41</accession>
<dbReference type="Gene3D" id="1.20.1280.50">
    <property type="match status" value="1"/>
</dbReference>
<dbReference type="PANTHER" id="PTHR24113:SF15">
    <property type="entry name" value="NACHT DOMAIN-CONTAINING PROTEIN"/>
    <property type="match status" value="1"/>
</dbReference>
<dbReference type="Pfam" id="PF13516">
    <property type="entry name" value="LRR_6"/>
    <property type="match status" value="4"/>
</dbReference>
<dbReference type="SMART" id="SM00367">
    <property type="entry name" value="LRR_CC"/>
    <property type="match status" value="4"/>
</dbReference>
<dbReference type="GO" id="GO:0048471">
    <property type="term" value="C:perinuclear region of cytoplasm"/>
    <property type="evidence" value="ECO:0007669"/>
    <property type="project" value="TreeGrafter"/>
</dbReference>
<dbReference type="Proteomes" id="UP000816034">
    <property type="component" value="Unassembled WGS sequence"/>
</dbReference>
<dbReference type="GO" id="GO:0005634">
    <property type="term" value="C:nucleus"/>
    <property type="evidence" value="ECO:0007669"/>
    <property type="project" value="TreeGrafter"/>
</dbReference>
<organism evidence="2 3">
    <name type="scientific">Naegleria lovaniensis</name>
    <name type="common">Amoeba</name>
    <dbReference type="NCBI Taxonomy" id="51637"/>
    <lineage>
        <taxon>Eukaryota</taxon>
        <taxon>Discoba</taxon>
        <taxon>Heterolobosea</taxon>
        <taxon>Tetramitia</taxon>
        <taxon>Eutetramitia</taxon>
        <taxon>Vahlkampfiidae</taxon>
        <taxon>Naegleria</taxon>
    </lineage>
</organism>